<name>A0A9P0H5M1_NEZVI</name>
<protein>
    <submittedName>
        <fullName evidence="2">Uncharacterized protein</fullName>
    </submittedName>
</protein>
<dbReference type="AlphaFoldDB" id="A0A9P0H5M1"/>
<accession>A0A9P0H5M1</accession>
<evidence type="ECO:0000313" key="3">
    <source>
        <dbReference type="Proteomes" id="UP001152798"/>
    </source>
</evidence>
<evidence type="ECO:0000256" key="1">
    <source>
        <dbReference type="SAM" id="MobiDB-lite"/>
    </source>
</evidence>
<dbReference type="Proteomes" id="UP001152798">
    <property type="component" value="Chromosome 3"/>
</dbReference>
<dbReference type="EMBL" id="OV725079">
    <property type="protein sequence ID" value="CAH1395885.1"/>
    <property type="molecule type" value="Genomic_DNA"/>
</dbReference>
<gene>
    <name evidence="2" type="ORF">NEZAVI_LOCUS6063</name>
</gene>
<keyword evidence="3" id="KW-1185">Reference proteome</keyword>
<feature type="region of interest" description="Disordered" evidence="1">
    <location>
        <begin position="17"/>
        <end position="41"/>
    </location>
</feature>
<evidence type="ECO:0000313" key="2">
    <source>
        <dbReference type="EMBL" id="CAH1395885.1"/>
    </source>
</evidence>
<sequence length="83" mass="9214">MFEQAFIVHTQRSTLEHPEVRPQSAERVQVRRGPEAGPPMVDERLVTHGFGEAEEGACFSAGWKVINACSCPTYFEVIVLIIG</sequence>
<organism evidence="2 3">
    <name type="scientific">Nezara viridula</name>
    <name type="common">Southern green stink bug</name>
    <name type="synonym">Cimex viridulus</name>
    <dbReference type="NCBI Taxonomy" id="85310"/>
    <lineage>
        <taxon>Eukaryota</taxon>
        <taxon>Metazoa</taxon>
        <taxon>Ecdysozoa</taxon>
        <taxon>Arthropoda</taxon>
        <taxon>Hexapoda</taxon>
        <taxon>Insecta</taxon>
        <taxon>Pterygota</taxon>
        <taxon>Neoptera</taxon>
        <taxon>Paraneoptera</taxon>
        <taxon>Hemiptera</taxon>
        <taxon>Heteroptera</taxon>
        <taxon>Panheteroptera</taxon>
        <taxon>Pentatomomorpha</taxon>
        <taxon>Pentatomoidea</taxon>
        <taxon>Pentatomidae</taxon>
        <taxon>Pentatominae</taxon>
        <taxon>Nezara</taxon>
    </lineage>
</organism>
<proteinExistence type="predicted"/>
<reference evidence="2" key="1">
    <citation type="submission" date="2022-01" db="EMBL/GenBank/DDBJ databases">
        <authorList>
            <person name="King R."/>
        </authorList>
    </citation>
    <scope>NUCLEOTIDE SEQUENCE</scope>
</reference>